<dbReference type="PANTHER" id="PTHR11487">
    <property type="entry name" value="THIOESTERASE"/>
    <property type="match status" value="1"/>
</dbReference>
<dbReference type="RefSeq" id="WP_125207199.1">
    <property type="nucleotide sequence ID" value="NZ_PQNK01000009.1"/>
</dbReference>
<dbReference type="Gene3D" id="3.40.50.1820">
    <property type="entry name" value="alpha/beta hydrolase"/>
    <property type="match status" value="1"/>
</dbReference>
<evidence type="ECO:0000313" key="6">
    <source>
        <dbReference type="Proteomes" id="UP000276526"/>
    </source>
</evidence>
<dbReference type="InterPro" id="IPR001031">
    <property type="entry name" value="Thioesterase"/>
</dbReference>
<feature type="domain" description="Thioesterase" evidence="4">
    <location>
        <begin position="153"/>
        <end position="308"/>
    </location>
</feature>
<evidence type="ECO:0000313" key="5">
    <source>
        <dbReference type="EMBL" id="RRO86499.1"/>
    </source>
</evidence>
<dbReference type="EMBL" id="PQNK01000009">
    <property type="protein sequence ID" value="RRO86499.1"/>
    <property type="molecule type" value="Genomic_DNA"/>
</dbReference>
<protein>
    <recommendedName>
        <fullName evidence="2">Thioesterase TesA</fullName>
    </recommendedName>
</protein>
<name>A0A3R8RDT4_9CORY</name>
<evidence type="ECO:0000256" key="1">
    <source>
        <dbReference type="ARBA" id="ARBA00007169"/>
    </source>
</evidence>
<dbReference type="Proteomes" id="UP000276526">
    <property type="component" value="Unassembled WGS sequence"/>
</dbReference>
<reference evidence="5 6" key="1">
    <citation type="submission" date="2018-01" db="EMBL/GenBank/DDBJ databases">
        <title>Twenty Corynebacterium bovis Genomes.</title>
        <authorList>
            <person name="Gulvik C.A."/>
        </authorList>
    </citation>
    <scope>NUCLEOTIDE SEQUENCE [LARGE SCALE GENOMIC DNA]</scope>
    <source>
        <strain evidence="5 6">F6900</strain>
    </source>
</reference>
<sequence length="336" mass="33302">MTGSDAARRVLVPVPGSVAGRDAAGSVAGRDDRPTVVVFPHAGGSPRQYATWAGVAAAAGAAGAARTAGTAGAADAVDAVDAVDAAGAATPRVLGVTYPGRDHRLGEPHPATMRDLAEEVAGALAAEVGPGAGQGAAGAGCAGTGSAGAAAPPVVLAGHSLGAVLAYETLLAWQRAGGGAGATLVVSGQTSPDRAGGGAVHLGPDSGIVAELARSGPDSARALADPELAALYLPAIREDYRLIETYVPPPPDRGVTQSTIVAVKGYADTELTAVSITGWRRLSPDVIGPVTVPGDHMHHIRRPELAQMCCGGLRRDATARTAPGTAAHTPQRKARP</sequence>
<gene>
    <name evidence="5" type="ORF">CXF48_06810</name>
</gene>
<proteinExistence type="inferred from homology"/>
<dbReference type="SUPFAM" id="SSF53474">
    <property type="entry name" value="alpha/beta-Hydrolases"/>
    <property type="match status" value="1"/>
</dbReference>
<comment type="similarity">
    <text evidence="1">Belongs to the thioesterase family.</text>
</comment>
<dbReference type="InterPro" id="IPR029058">
    <property type="entry name" value="AB_hydrolase_fold"/>
</dbReference>
<evidence type="ECO:0000256" key="2">
    <source>
        <dbReference type="ARBA" id="ARBA00015007"/>
    </source>
</evidence>
<dbReference type="Pfam" id="PF00975">
    <property type="entry name" value="Thioesterase"/>
    <property type="match status" value="1"/>
</dbReference>
<organism evidence="5 6">
    <name type="scientific">Corynebacterium bovis</name>
    <dbReference type="NCBI Taxonomy" id="36808"/>
    <lineage>
        <taxon>Bacteria</taxon>
        <taxon>Bacillati</taxon>
        <taxon>Actinomycetota</taxon>
        <taxon>Actinomycetes</taxon>
        <taxon>Mycobacteriales</taxon>
        <taxon>Corynebacteriaceae</taxon>
        <taxon>Corynebacterium</taxon>
    </lineage>
</organism>
<dbReference type="GO" id="GO:0008610">
    <property type="term" value="P:lipid biosynthetic process"/>
    <property type="evidence" value="ECO:0007669"/>
    <property type="project" value="TreeGrafter"/>
</dbReference>
<evidence type="ECO:0000259" key="4">
    <source>
        <dbReference type="Pfam" id="PF00975"/>
    </source>
</evidence>
<evidence type="ECO:0000256" key="3">
    <source>
        <dbReference type="ARBA" id="ARBA00024293"/>
    </source>
</evidence>
<dbReference type="PANTHER" id="PTHR11487:SF0">
    <property type="entry name" value="S-ACYL FATTY ACID SYNTHASE THIOESTERASE, MEDIUM CHAIN"/>
    <property type="match status" value="1"/>
</dbReference>
<accession>A0A3R8RDT4</accession>
<comment type="caution">
    <text evidence="5">The sequence shown here is derived from an EMBL/GenBank/DDBJ whole genome shotgun (WGS) entry which is preliminary data.</text>
</comment>
<dbReference type="AlphaFoldDB" id="A0A3R8RDT4"/>
<comment type="catalytic activity">
    <reaction evidence="3">
        <text>a fatty acyl-CoA + H2O = a fatty acid + CoA + H(+)</text>
        <dbReference type="Rhea" id="RHEA:16781"/>
        <dbReference type="ChEBI" id="CHEBI:15377"/>
        <dbReference type="ChEBI" id="CHEBI:15378"/>
        <dbReference type="ChEBI" id="CHEBI:28868"/>
        <dbReference type="ChEBI" id="CHEBI:57287"/>
        <dbReference type="ChEBI" id="CHEBI:77636"/>
    </reaction>
</comment>
<dbReference type="InterPro" id="IPR012223">
    <property type="entry name" value="TEII"/>
</dbReference>